<name>A0A1I3I5G5_9SPIR</name>
<dbReference type="EMBL" id="FORI01000001">
    <property type="protein sequence ID" value="SFI43097.1"/>
    <property type="molecule type" value="Genomic_DNA"/>
</dbReference>
<evidence type="ECO:0000313" key="3">
    <source>
        <dbReference type="Proteomes" id="UP000182737"/>
    </source>
</evidence>
<accession>A0A1I3I5G5</accession>
<evidence type="ECO:0000313" key="2">
    <source>
        <dbReference type="EMBL" id="SFI43097.1"/>
    </source>
</evidence>
<dbReference type="OrthoDB" id="305390at2"/>
<dbReference type="AlphaFoldDB" id="A0A1I3I5G5"/>
<dbReference type="RefSeq" id="WP_074929917.1">
    <property type="nucleotide sequence ID" value="NZ_FORI01000001.1"/>
</dbReference>
<keyword evidence="1" id="KW-0732">Signal</keyword>
<keyword evidence="3" id="KW-1185">Reference proteome</keyword>
<sequence>MRRIFFLLISALLFCSFLGAYEHPSFEPLFSIEDVFHTNTAPEVYSADEVFEMGMRFSECTPGSETWQRCFEAFQKIKAEVTSKEMQALSEEERGRAILKYLYRDYLKKYSLNQTKLNVAIENGTYNCVSSAVLYLAAAKAAGLQVCGQHTTEHAFCSLYVPSDVEGKTKKIDIETTNPYGFNPGSKEEIENESQIKKYYVVPKKYYANRKQVSDGVFTGLIAGNLCSEYIQTKDYFRAVPLGAARFDAVRTEESVGSAFVRSELDILPCNYINVRPDSAAEYDSMLEWFTQFIERWGNNDFLQKNMDTCFNNLFVLCIQEKNLSQAEESYKNLSPYVSKSQLSKAHETLADIFILSKTQGQTYREQLTTIANLKISEAFTSAQQKHADLYLENAWLEILNEYMRNRDYTTGYAESQVAVQQLPQSSSIKKMNQGFYSNCIALIHNEFAKEANKGRYENALKILEKGLAEFPGDKTLTRDLNELRKIIGNQDH</sequence>
<evidence type="ECO:0008006" key="4">
    <source>
        <dbReference type="Google" id="ProtNLM"/>
    </source>
</evidence>
<organism evidence="2 3">
    <name type="scientific">Treponema bryantii</name>
    <dbReference type="NCBI Taxonomy" id="163"/>
    <lineage>
        <taxon>Bacteria</taxon>
        <taxon>Pseudomonadati</taxon>
        <taxon>Spirochaetota</taxon>
        <taxon>Spirochaetia</taxon>
        <taxon>Spirochaetales</taxon>
        <taxon>Treponemataceae</taxon>
        <taxon>Treponema</taxon>
    </lineage>
</organism>
<evidence type="ECO:0000256" key="1">
    <source>
        <dbReference type="SAM" id="SignalP"/>
    </source>
</evidence>
<reference evidence="3" key="1">
    <citation type="submission" date="2016-10" db="EMBL/GenBank/DDBJ databases">
        <authorList>
            <person name="Varghese N."/>
            <person name="Submissions S."/>
        </authorList>
    </citation>
    <scope>NUCLEOTIDE SEQUENCE [LARGE SCALE GENOMIC DNA]</scope>
    <source>
        <strain evidence="3">XBD1002</strain>
    </source>
</reference>
<feature type="signal peptide" evidence="1">
    <location>
        <begin position="1"/>
        <end position="20"/>
    </location>
</feature>
<gene>
    <name evidence="2" type="ORF">SAMN04487775_101330</name>
</gene>
<dbReference type="Proteomes" id="UP000182737">
    <property type="component" value="Unassembled WGS sequence"/>
</dbReference>
<protein>
    <recommendedName>
        <fullName evidence="4">Transglutaminase-like superfamily protein</fullName>
    </recommendedName>
</protein>
<proteinExistence type="predicted"/>
<feature type="chain" id="PRO_5010282237" description="Transglutaminase-like superfamily protein" evidence="1">
    <location>
        <begin position="21"/>
        <end position="493"/>
    </location>
</feature>